<dbReference type="SUPFAM" id="SSF56349">
    <property type="entry name" value="DNA breaking-rejoining enzymes"/>
    <property type="match status" value="1"/>
</dbReference>
<evidence type="ECO:0000313" key="4">
    <source>
        <dbReference type="EMBL" id="THV18296.1"/>
    </source>
</evidence>
<name>A0A4V4HLI1_9ACTN</name>
<comment type="caution">
    <text evidence="4">The sequence shown here is derived from an EMBL/GenBank/DDBJ whole genome shotgun (WGS) entry which is preliminary data.</text>
</comment>
<accession>A0A4V4HLI1</accession>
<dbReference type="PROSITE" id="PS51898">
    <property type="entry name" value="TYR_RECOMBINASE"/>
    <property type="match status" value="1"/>
</dbReference>
<dbReference type="InterPro" id="IPR002104">
    <property type="entry name" value="Integrase_catalytic"/>
</dbReference>
<protein>
    <submittedName>
        <fullName evidence="4">Integrase</fullName>
    </submittedName>
</protein>
<dbReference type="Gene3D" id="1.10.150.130">
    <property type="match status" value="1"/>
</dbReference>
<dbReference type="OrthoDB" id="9815875at2"/>
<evidence type="ECO:0000256" key="2">
    <source>
        <dbReference type="ARBA" id="ARBA00023172"/>
    </source>
</evidence>
<keyword evidence="2" id="KW-0233">DNA recombination</keyword>
<dbReference type="AlphaFoldDB" id="A0A4V4HLI1"/>
<dbReference type="Gene3D" id="1.10.443.10">
    <property type="entry name" value="Intergrase catalytic core"/>
    <property type="match status" value="1"/>
</dbReference>
<evidence type="ECO:0000259" key="3">
    <source>
        <dbReference type="PROSITE" id="PS51898"/>
    </source>
</evidence>
<evidence type="ECO:0000256" key="1">
    <source>
        <dbReference type="ARBA" id="ARBA00023125"/>
    </source>
</evidence>
<dbReference type="EMBL" id="STGW01000001">
    <property type="protein sequence ID" value="THV18296.1"/>
    <property type="molecule type" value="Genomic_DNA"/>
</dbReference>
<dbReference type="CDD" id="cd00799">
    <property type="entry name" value="INT_Cre_C"/>
    <property type="match status" value="1"/>
</dbReference>
<dbReference type="Pfam" id="PF00589">
    <property type="entry name" value="Phage_integrase"/>
    <property type="match status" value="1"/>
</dbReference>
<keyword evidence="5" id="KW-1185">Reference proteome</keyword>
<sequence length="330" mass="35580">MTSPLPAPAEPSLPLARTGLTATDAERIATAVDAELAASTRETYACGWRQWERWCSGRGIQPLPAPPEGVAAFLAERAEAGVHFSTLDCYCSGIAHRHRQEGLSDPTADFLVRRVRRGLRRILGVAPIRQAHPLTVAELGQIVASIDTDDAKDVRDRAILLLGYASAMRPGEISALNVEDLQHLPTGILITIRRSKTDPDAQGQLVGVARGDNRLTDPIRALDAWLKVRPSGPGALFTRVLYRRHPTSERIGPRAISRTVQERANAAGFDGVPVSGHSLRAGHATTAAVNGAPIDRIAAQTRHRDLGTLLNHYIRPAEAMATTTSRDLGL</sequence>
<dbReference type="GO" id="GO:0003677">
    <property type="term" value="F:DNA binding"/>
    <property type="evidence" value="ECO:0007669"/>
    <property type="project" value="UniProtKB-KW"/>
</dbReference>
<dbReference type="PANTHER" id="PTHR34605">
    <property type="entry name" value="PHAGE_INTEGRASE DOMAIN-CONTAINING PROTEIN"/>
    <property type="match status" value="1"/>
</dbReference>
<feature type="domain" description="Tyr recombinase" evidence="3">
    <location>
        <begin position="129"/>
        <end position="326"/>
    </location>
</feature>
<keyword evidence="1" id="KW-0238">DNA-binding</keyword>
<dbReference type="InterPro" id="IPR013762">
    <property type="entry name" value="Integrase-like_cat_sf"/>
</dbReference>
<dbReference type="InterPro" id="IPR010998">
    <property type="entry name" value="Integrase_recombinase_N"/>
</dbReference>
<dbReference type="InterPro" id="IPR011010">
    <property type="entry name" value="DNA_brk_join_enz"/>
</dbReference>
<dbReference type="GO" id="GO:0006310">
    <property type="term" value="P:DNA recombination"/>
    <property type="evidence" value="ECO:0007669"/>
    <property type="project" value="UniProtKB-KW"/>
</dbReference>
<dbReference type="Proteomes" id="UP000307087">
    <property type="component" value="Unassembled WGS sequence"/>
</dbReference>
<dbReference type="RefSeq" id="WP_136561011.1">
    <property type="nucleotide sequence ID" value="NZ_BAABLS010000002.1"/>
</dbReference>
<reference evidence="4 5" key="1">
    <citation type="journal article" date="2009" name="Int. J. Syst. Evol. Microbiol.">
        <title>Nocardioides caeni sp. nov., isolated from wastewater.</title>
        <authorList>
            <person name="Yoon J.H."/>
            <person name="Kang S.J."/>
            <person name="Park S."/>
            <person name="Kim W."/>
            <person name="Oh T.K."/>
        </authorList>
    </citation>
    <scope>NUCLEOTIDE SEQUENCE [LARGE SCALE GENOMIC DNA]</scope>
    <source>
        <strain evidence="4 5">DSM 23134</strain>
    </source>
</reference>
<organism evidence="4 5">
    <name type="scientific">Nocardioides caeni</name>
    <dbReference type="NCBI Taxonomy" id="574700"/>
    <lineage>
        <taxon>Bacteria</taxon>
        <taxon>Bacillati</taxon>
        <taxon>Actinomycetota</taxon>
        <taxon>Actinomycetes</taxon>
        <taxon>Propionibacteriales</taxon>
        <taxon>Nocardioidaceae</taxon>
        <taxon>Nocardioides</taxon>
    </lineage>
</organism>
<dbReference type="InterPro" id="IPR052925">
    <property type="entry name" value="Phage_Integrase-like_Recomb"/>
</dbReference>
<gene>
    <name evidence="4" type="ORF">E9934_01275</name>
</gene>
<dbReference type="PANTHER" id="PTHR34605:SF3">
    <property type="entry name" value="P CELL-TYPE AGGLUTINATION PROTEIN MAP4-LIKE-RELATED"/>
    <property type="match status" value="1"/>
</dbReference>
<proteinExistence type="predicted"/>
<dbReference type="GO" id="GO:0015074">
    <property type="term" value="P:DNA integration"/>
    <property type="evidence" value="ECO:0007669"/>
    <property type="project" value="InterPro"/>
</dbReference>
<evidence type="ECO:0000313" key="5">
    <source>
        <dbReference type="Proteomes" id="UP000307087"/>
    </source>
</evidence>
<dbReference type="SUPFAM" id="SSF47823">
    <property type="entry name" value="lambda integrase-like, N-terminal domain"/>
    <property type="match status" value="1"/>
</dbReference>